<sequence>MSAAALTDLVCAICGRLTPNEHIVYEKPGRINLPLLRNDHLPEHLLPTSYNREAYEGAILHPKGLKDRNVRGDLLVCNECGRDIKGGVLPKYSLANWLYYGHDELPSDVSAAFGEATQMERMLIARARASTISFKFSQMKGHFLYGTYPGASQSCIKGNVAIHPQDATHLNDVLPPGNDIIRDTVCAVFVGENKPTLDNIQALSPILVRKSRVQTMIQFLVANNQSYRVSDSFKGYSQDNMDALLGAGTTDKPAGVPCAMEIGHIFSSDAVSGATEGYVPGQDDPPESPADEMLIETVGYTDGDDSPLDNDGMRRKALAHCLRGGRFVQSQAGSRFVPDFENPELLSWLFPHLDPWGIGGFFRLERQRKLTLEQQLKYLLMVEGSPFRNDPDFAFIFYNIRQKKAVLDSVSFRVPESQRDDVVRQLLTVDVKTLDKLVARFESDPRYKPQDEEEAAIVRLLLRVNTVSHDLPGSNGYKVMLRNQIRALINFRGTPTLFVTLNPSDRDHPLVRLYAGHEVVAEDALRGEELSRWERTILAARNPAACARFFHKIISQFISTILRFGKSGRGLFGKCKAYYGTVEAQGRGTLHCHMLIWLEGHPSPQTLRDKLVSSDTYREQMFAWLESIIKCELPGTVNTVKENGQPLPRPKRAQDTGNPHPGSIPSPLIDAFEKPEDFETAFNAYVTELVQEFNWHEHNATCFKYVPGGTIPTDPNQRDALCRMRIDGLTCGKTCLDDETGALLLRRLHPRIASYNDLVIFLIKANMDIKFIGSGEAAKALLYYITDYITKPSLAMHDGLGALSYAIQRTNDKFPHMIDEPTLGNSRGALTIAVNRMLSRQEISHQQVMSYLVGGGDVYNSHTFRVLHWGAFDRLFCGTPSSTGRYDAERFVIDPIETGRGSVVLNTAGTDIDVDMPVNPESAVNDDVEMLDVFGIAPDQHDTVDTAEVVGTGERNDSVIDESCVLTLEKDGSISSTNQKQDYIYRSLDPVFEGMSLYEFVGMTDKEKLKPNDGGDDPANRTAPDTRKRKGRVAEPRGSFSSALHTQYASHRLRKRTIWTVPVILGERVPRPDKDPQEKEAWSRMMLILFIPWRLPSDLHNRDESWTNAFERQQTKLSHLHLEIISNMSVLSECRDARNMFQDMRRSEALALLSDGLPAGGHQGPGGFDESINQPFQLFDNSRHTDAHEYVHELAASQQVLDDTVGVSARELIDLCYGDSNSAGGSDAVLTGMSSLPPGDACSTRVRCAGDESSLLQQSATMRLLKRQRRPIFEENAGSEDGRPWKKRKISAVTENVTRATLAEVGEPTECDTEMMEGEEEQDPVRRMITQVVREMQLDTNPEQERSFRIVADHVHRGGEQLMMYIAGVGGTGKTHVVKAVLRLFELLGRGREILVGAPTGAAALNIDGFTVHSLMMMPSKSQRTLEELQKLWRPVKYLVIDEISMIGARFLADISKRLQQAKSNDGAFASLPFGGVNMIFTGDFGQLKPVHALTLYNHKLINKPGLQTIRNNTGGENLQGIYLWRQVKTVVKLKKNQRQLSDPGYAALLDRVRRGEARGQRNESTGDKSDADILYGRIMQHAVRDKPESVSLFDDAPIIVGTKALRDALNTRIITHKARRAGEDVMLFYSKDKIEKKPVEGELSRGLWKLPSNMTEDSLGHLPLFKGMRVMIRENLAFSKRLVNGAEGTIHNVLYEVIDGKPRATVAYVHVPGAGKITPELDEDIVPIFPESSSFKCTISVGGKKAPKTVSRLQLPLVPAYAYTDYKSQGKSLTRAIVDLASAHSLQGVYVMLSRVRSLEGLMILRPFSVAKVCARLSQELRDELDRIDRLDEATQEWFDAGRR</sequence>
<keyword evidence="1" id="KW-0067">ATP-binding</keyword>
<keyword evidence="1 6" id="KW-0347">Helicase</keyword>
<dbReference type="CDD" id="cd18809">
    <property type="entry name" value="SF1_C_RecD"/>
    <property type="match status" value="1"/>
</dbReference>
<dbReference type="OrthoDB" id="2738800at2759"/>
<dbReference type="Pfam" id="PF14214">
    <property type="entry name" value="Helitron_like_N"/>
    <property type="match status" value="1"/>
</dbReference>
<evidence type="ECO:0000313" key="7">
    <source>
        <dbReference type="Proteomes" id="UP000184267"/>
    </source>
</evidence>
<dbReference type="EC" id="5.6.2.3" evidence="1"/>
<keyword evidence="1" id="KW-0547">Nucleotide-binding</keyword>
<dbReference type="InterPro" id="IPR010285">
    <property type="entry name" value="DNA_helicase_pif1-like_DEAD"/>
</dbReference>
<dbReference type="InterPro" id="IPR046700">
    <property type="entry name" value="DUF6570"/>
</dbReference>
<feature type="domain" description="DUF6570" evidence="5">
    <location>
        <begin position="89"/>
        <end position="228"/>
    </location>
</feature>
<dbReference type="PANTHER" id="PTHR47642:SF5">
    <property type="entry name" value="ATP-DEPENDENT DNA HELICASE"/>
    <property type="match status" value="1"/>
</dbReference>
<organism evidence="6 7">
    <name type="scientific">Trametes pubescens</name>
    <name type="common">White-rot fungus</name>
    <dbReference type="NCBI Taxonomy" id="154538"/>
    <lineage>
        <taxon>Eukaryota</taxon>
        <taxon>Fungi</taxon>
        <taxon>Dikarya</taxon>
        <taxon>Basidiomycota</taxon>
        <taxon>Agaricomycotina</taxon>
        <taxon>Agaricomycetes</taxon>
        <taxon>Polyporales</taxon>
        <taxon>Polyporaceae</taxon>
        <taxon>Trametes</taxon>
    </lineage>
</organism>
<feature type="domain" description="Helitron helicase-like" evidence="4">
    <location>
        <begin position="377"/>
        <end position="596"/>
    </location>
</feature>
<dbReference type="Pfam" id="PF05970">
    <property type="entry name" value="PIF1"/>
    <property type="match status" value="1"/>
</dbReference>
<dbReference type="Pfam" id="PF20209">
    <property type="entry name" value="DUF6570"/>
    <property type="match status" value="1"/>
</dbReference>
<dbReference type="InterPro" id="IPR027417">
    <property type="entry name" value="P-loop_NTPase"/>
</dbReference>
<dbReference type="STRING" id="154538.A0A1M2VIK7"/>
<reference evidence="6 7" key="1">
    <citation type="submission" date="2016-10" db="EMBL/GenBank/DDBJ databases">
        <title>Genome sequence of the basidiomycete white-rot fungus Trametes pubescens.</title>
        <authorList>
            <person name="Makela M.R."/>
            <person name="Granchi Z."/>
            <person name="Peng M."/>
            <person name="De Vries R.P."/>
            <person name="Grigoriev I."/>
            <person name="Riley R."/>
            <person name="Hilden K."/>
        </authorList>
    </citation>
    <scope>NUCLEOTIDE SEQUENCE [LARGE SCALE GENOMIC DNA]</scope>
    <source>
        <strain evidence="6 7">FBCC735</strain>
    </source>
</reference>
<feature type="region of interest" description="Disordered" evidence="2">
    <location>
        <begin position="640"/>
        <end position="663"/>
    </location>
</feature>
<protein>
    <recommendedName>
        <fullName evidence="1">ATP-dependent DNA helicase</fullName>
        <ecNumber evidence="1">5.6.2.3</ecNumber>
    </recommendedName>
</protein>
<comment type="catalytic activity">
    <reaction evidence="1">
        <text>ATP + H2O = ADP + phosphate + H(+)</text>
        <dbReference type="Rhea" id="RHEA:13065"/>
        <dbReference type="ChEBI" id="CHEBI:15377"/>
        <dbReference type="ChEBI" id="CHEBI:15378"/>
        <dbReference type="ChEBI" id="CHEBI:30616"/>
        <dbReference type="ChEBI" id="CHEBI:43474"/>
        <dbReference type="ChEBI" id="CHEBI:456216"/>
        <dbReference type="EC" id="5.6.2.3"/>
    </reaction>
</comment>
<evidence type="ECO:0000259" key="4">
    <source>
        <dbReference type="Pfam" id="PF14214"/>
    </source>
</evidence>
<dbReference type="SUPFAM" id="SSF52540">
    <property type="entry name" value="P-loop containing nucleoside triphosphate hydrolases"/>
    <property type="match status" value="2"/>
</dbReference>
<gene>
    <name evidence="6" type="ORF">TRAPUB_1750</name>
</gene>
<comment type="similarity">
    <text evidence="1">Belongs to the helicase family.</text>
</comment>
<dbReference type="GO" id="GO:0000723">
    <property type="term" value="P:telomere maintenance"/>
    <property type="evidence" value="ECO:0007669"/>
    <property type="project" value="InterPro"/>
</dbReference>
<dbReference type="PANTHER" id="PTHR47642">
    <property type="entry name" value="ATP-DEPENDENT DNA HELICASE"/>
    <property type="match status" value="1"/>
</dbReference>
<dbReference type="InterPro" id="IPR051055">
    <property type="entry name" value="PIF1_helicase"/>
</dbReference>
<dbReference type="GO" id="GO:0005524">
    <property type="term" value="F:ATP binding"/>
    <property type="evidence" value="ECO:0007669"/>
    <property type="project" value="UniProtKB-KW"/>
</dbReference>
<dbReference type="Proteomes" id="UP000184267">
    <property type="component" value="Unassembled WGS sequence"/>
</dbReference>
<comment type="cofactor">
    <cofactor evidence="1">
        <name>Mg(2+)</name>
        <dbReference type="ChEBI" id="CHEBI:18420"/>
    </cofactor>
</comment>
<dbReference type="GO" id="GO:0006281">
    <property type="term" value="P:DNA repair"/>
    <property type="evidence" value="ECO:0007669"/>
    <property type="project" value="UniProtKB-KW"/>
</dbReference>
<comment type="caution">
    <text evidence="6">The sequence shown here is derived from an EMBL/GenBank/DDBJ whole genome shotgun (WGS) entry which is preliminary data.</text>
</comment>
<keyword evidence="1" id="KW-0378">Hydrolase</keyword>
<evidence type="ECO:0000256" key="2">
    <source>
        <dbReference type="SAM" id="MobiDB-lite"/>
    </source>
</evidence>
<keyword evidence="7" id="KW-1185">Reference proteome</keyword>
<feature type="region of interest" description="Disordered" evidence="2">
    <location>
        <begin position="1008"/>
        <end position="1042"/>
    </location>
</feature>
<feature type="domain" description="DNA helicase Pif1-like DEAD-box helicase" evidence="3">
    <location>
        <begin position="1341"/>
        <end position="1543"/>
    </location>
</feature>
<evidence type="ECO:0000256" key="1">
    <source>
        <dbReference type="RuleBase" id="RU363044"/>
    </source>
</evidence>
<keyword evidence="1" id="KW-0234">DNA repair</keyword>
<dbReference type="GO" id="GO:0043139">
    <property type="term" value="F:5'-3' DNA helicase activity"/>
    <property type="evidence" value="ECO:0007669"/>
    <property type="project" value="UniProtKB-EC"/>
</dbReference>
<proteinExistence type="inferred from homology"/>
<dbReference type="EMBL" id="MNAD01001178">
    <property type="protein sequence ID" value="OJT07430.1"/>
    <property type="molecule type" value="Genomic_DNA"/>
</dbReference>
<name>A0A1M2VIK7_TRAPU</name>
<keyword evidence="1" id="KW-0233">DNA recombination</keyword>
<evidence type="ECO:0000259" key="5">
    <source>
        <dbReference type="Pfam" id="PF20209"/>
    </source>
</evidence>
<keyword evidence="1" id="KW-0227">DNA damage</keyword>
<evidence type="ECO:0000313" key="6">
    <source>
        <dbReference type="EMBL" id="OJT07430.1"/>
    </source>
</evidence>
<dbReference type="GO" id="GO:0016887">
    <property type="term" value="F:ATP hydrolysis activity"/>
    <property type="evidence" value="ECO:0007669"/>
    <property type="project" value="RHEA"/>
</dbReference>
<accession>A0A1M2VIK7</accession>
<dbReference type="Gene3D" id="3.40.50.300">
    <property type="entry name" value="P-loop containing nucleotide triphosphate hydrolases"/>
    <property type="match status" value="1"/>
</dbReference>
<evidence type="ECO:0000259" key="3">
    <source>
        <dbReference type="Pfam" id="PF05970"/>
    </source>
</evidence>
<dbReference type="GO" id="GO:0006310">
    <property type="term" value="P:DNA recombination"/>
    <property type="evidence" value="ECO:0007669"/>
    <property type="project" value="UniProtKB-KW"/>
</dbReference>
<dbReference type="InterPro" id="IPR025476">
    <property type="entry name" value="Helitron_helicase-like"/>
</dbReference>
<dbReference type="OMA" id="WRRANDD"/>